<dbReference type="Proteomes" id="UP000325081">
    <property type="component" value="Unassembled WGS sequence"/>
</dbReference>
<dbReference type="Gene3D" id="1.20.1370.30">
    <property type="match status" value="1"/>
</dbReference>
<name>A0A5A7RB91_STRAF</name>
<evidence type="ECO:0000313" key="4">
    <source>
        <dbReference type="EMBL" id="GER54536.1"/>
    </source>
</evidence>
<dbReference type="GO" id="GO:0004471">
    <property type="term" value="F:malate dehydrogenase (decarboxylating) (NAD+) activity"/>
    <property type="evidence" value="ECO:0007669"/>
    <property type="project" value="TreeGrafter"/>
</dbReference>
<protein>
    <submittedName>
        <fullName evidence="4">NAD-dependent malic enzyme 1</fullName>
    </submittedName>
</protein>
<reference evidence="5" key="1">
    <citation type="journal article" date="2019" name="Curr. Biol.">
        <title>Genome Sequence of Striga asiatica Provides Insight into the Evolution of Plant Parasitism.</title>
        <authorList>
            <person name="Yoshida S."/>
            <person name="Kim S."/>
            <person name="Wafula E.K."/>
            <person name="Tanskanen J."/>
            <person name="Kim Y.M."/>
            <person name="Honaas L."/>
            <person name="Yang Z."/>
            <person name="Spallek T."/>
            <person name="Conn C.E."/>
            <person name="Ichihashi Y."/>
            <person name="Cheong K."/>
            <person name="Cui S."/>
            <person name="Der J.P."/>
            <person name="Gundlach H."/>
            <person name="Jiao Y."/>
            <person name="Hori C."/>
            <person name="Ishida J.K."/>
            <person name="Kasahara H."/>
            <person name="Kiba T."/>
            <person name="Kim M.S."/>
            <person name="Koo N."/>
            <person name="Laohavisit A."/>
            <person name="Lee Y.H."/>
            <person name="Lumba S."/>
            <person name="McCourt P."/>
            <person name="Mortimer J.C."/>
            <person name="Mutuku J.M."/>
            <person name="Nomura T."/>
            <person name="Sasaki-Sekimoto Y."/>
            <person name="Seto Y."/>
            <person name="Wang Y."/>
            <person name="Wakatake T."/>
            <person name="Sakakibara H."/>
            <person name="Demura T."/>
            <person name="Yamaguchi S."/>
            <person name="Yoneyama K."/>
            <person name="Manabe R.I."/>
            <person name="Nelson D.C."/>
            <person name="Schulman A.H."/>
            <person name="Timko M.P."/>
            <person name="dePamphilis C.W."/>
            <person name="Choi D."/>
            <person name="Shirasu K."/>
        </authorList>
    </citation>
    <scope>NUCLEOTIDE SEQUENCE [LARGE SCALE GENOMIC DNA]</scope>
    <source>
        <strain evidence="5">cv. UVA1</strain>
    </source>
</reference>
<dbReference type="GO" id="GO:0005739">
    <property type="term" value="C:mitochondrion"/>
    <property type="evidence" value="ECO:0007669"/>
    <property type="project" value="TreeGrafter"/>
</dbReference>
<comment type="cofactor">
    <cofactor evidence="1">
        <name>Mg(2+)</name>
        <dbReference type="ChEBI" id="CHEBI:18420"/>
    </cofactor>
</comment>
<dbReference type="InterPro" id="IPR036291">
    <property type="entry name" value="NAD(P)-bd_dom_sf"/>
</dbReference>
<sequence length="258" mass="28942">MGNCSRQMRISLALLRRLQSRQGAAAAGENAGGARLFTTTEGHRPTIVHKWSLDILHDPWFNKLIFWELLNHLCVSAFELGNFMDAFCWHKGTAFSMTERDRLHLRGLLPPNVMSSEQQIECFIIVYLKFIVCPSKMKIVVAGAGSAGIGVLNAARKTMARMLGDTDIAFESARSQFWVVDANGLITEARERIDPDARPFARKVKETERRQGLTEGAHLVDVVSILNLQCFFGIGCLNYQLLQSDLFFFLSKISKNCS</sequence>
<dbReference type="EMBL" id="BKCP01011292">
    <property type="protein sequence ID" value="GER54536.1"/>
    <property type="molecule type" value="Genomic_DNA"/>
</dbReference>
<proteinExistence type="predicted"/>
<dbReference type="InterPro" id="IPR012302">
    <property type="entry name" value="Malic_NAD-bd"/>
</dbReference>
<keyword evidence="5" id="KW-1185">Reference proteome</keyword>
<feature type="domain" description="Malic enzyme NAD-binding" evidence="3">
    <location>
        <begin position="136"/>
        <end position="235"/>
    </location>
</feature>
<evidence type="ECO:0000256" key="2">
    <source>
        <dbReference type="ARBA" id="ARBA00023002"/>
    </source>
</evidence>
<evidence type="ECO:0000313" key="5">
    <source>
        <dbReference type="Proteomes" id="UP000325081"/>
    </source>
</evidence>
<dbReference type="PANTHER" id="PTHR23406">
    <property type="entry name" value="MALIC ENZYME-RELATED"/>
    <property type="match status" value="1"/>
</dbReference>
<dbReference type="Pfam" id="PF03949">
    <property type="entry name" value="Malic_M"/>
    <property type="match status" value="1"/>
</dbReference>
<dbReference type="GO" id="GO:0006108">
    <property type="term" value="P:malate metabolic process"/>
    <property type="evidence" value="ECO:0007669"/>
    <property type="project" value="TreeGrafter"/>
</dbReference>
<dbReference type="GO" id="GO:0051287">
    <property type="term" value="F:NAD binding"/>
    <property type="evidence" value="ECO:0007669"/>
    <property type="project" value="InterPro"/>
</dbReference>
<dbReference type="OrthoDB" id="5365701at2759"/>
<comment type="caution">
    <text evidence="4">The sequence shown here is derived from an EMBL/GenBank/DDBJ whole genome shotgun (WGS) entry which is preliminary data.</text>
</comment>
<gene>
    <name evidence="4" type="ORF">STAS_32143</name>
</gene>
<dbReference type="SUPFAM" id="SSF51735">
    <property type="entry name" value="NAD(P)-binding Rossmann-fold domains"/>
    <property type="match status" value="1"/>
</dbReference>
<evidence type="ECO:0000259" key="3">
    <source>
        <dbReference type="Pfam" id="PF03949"/>
    </source>
</evidence>
<organism evidence="4 5">
    <name type="scientific">Striga asiatica</name>
    <name type="common">Asiatic witchweed</name>
    <name type="synonym">Buchnera asiatica</name>
    <dbReference type="NCBI Taxonomy" id="4170"/>
    <lineage>
        <taxon>Eukaryota</taxon>
        <taxon>Viridiplantae</taxon>
        <taxon>Streptophyta</taxon>
        <taxon>Embryophyta</taxon>
        <taxon>Tracheophyta</taxon>
        <taxon>Spermatophyta</taxon>
        <taxon>Magnoliopsida</taxon>
        <taxon>eudicotyledons</taxon>
        <taxon>Gunneridae</taxon>
        <taxon>Pentapetalae</taxon>
        <taxon>asterids</taxon>
        <taxon>lamiids</taxon>
        <taxon>Lamiales</taxon>
        <taxon>Orobanchaceae</taxon>
        <taxon>Buchnereae</taxon>
        <taxon>Striga</taxon>
    </lineage>
</organism>
<keyword evidence="2" id="KW-0560">Oxidoreductase</keyword>
<dbReference type="Gene3D" id="3.40.50.720">
    <property type="entry name" value="NAD(P)-binding Rossmann-like Domain"/>
    <property type="match status" value="1"/>
</dbReference>
<dbReference type="InterPro" id="IPR046346">
    <property type="entry name" value="Aminoacid_DH-like_N_sf"/>
</dbReference>
<dbReference type="SUPFAM" id="SSF53223">
    <property type="entry name" value="Aminoacid dehydrogenase-like, N-terminal domain"/>
    <property type="match status" value="1"/>
</dbReference>
<accession>A0A5A7RB91</accession>
<dbReference type="PANTHER" id="PTHR23406:SF32">
    <property type="entry name" value="NADP-DEPENDENT MALIC ENZYME"/>
    <property type="match status" value="1"/>
</dbReference>
<evidence type="ECO:0000256" key="1">
    <source>
        <dbReference type="ARBA" id="ARBA00001946"/>
    </source>
</evidence>
<dbReference type="AlphaFoldDB" id="A0A5A7RB91"/>